<dbReference type="EMBL" id="BARV01023584">
    <property type="protein sequence ID" value="GAI38424.1"/>
    <property type="molecule type" value="Genomic_DNA"/>
</dbReference>
<gene>
    <name evidence="2" type="ORF">S06H3_38666</name>
</gene>
<dbReference type="SUPFAM" id="SSF51556">
    <property type="entry name" value="Metallo-dependent hydrolases"/>
    <property type="match status" value="1"/>
</dbReference>
<organism evidence="2">
    <name type="scientific">marine sediment metagenome</name>
    <dbReference type="NCBI Taxonomy" id="412755"/>
    <lineage>
        <taxon>unclassified sequences</taxon>
        <taxon>metagenomes</taxon>
        <taxon>ecological metagenomes</taxon>
    </lineage>
</organism>
<protein>
    <recommendedName>
        <fullName evidence="1">Amidohydrolase-related domain-containing protein</fullName>
    </recommendedName>
</protein>
<evidence type="ECO:0000313" key="2">
    <source>
        <dbReference type="EMBL" id="GAI38424.1"/>
    </source>
</evidence>
<dbReference type="InterPro" id="IPR032466">
    <property type="entry name" value="Metal_Hydrolase"/>
</dbReference>
<dbReference type="InterPro" id="IPR050287">
    <property type="entry name" value="MTA/SAH_deaminase"/>
</dbReference>
<feature type="non-terminal residue" evidence="2">
    <location>
        <position position="1"/>
    </location>
</feature>
<dbReference type="InterPro" id="IPR011059">
    <property type="entry name" value="Metal-dep_hydrolase_composite"/>
</dbReference>
<evidence type="ECO:0000259" key="1">
    <source>
        <dbReference type="Pfam" id="PF01979"/>
    </source>
</evidence>
<dbReference type="Gene3D" id="3.20.20.140">
    <property type="entry name" value="Metal-dependent hydrolases"/>
    <property type="match status" value="1"/>
</dbReference>
<comment type="caution">
    <text evidence="2">The sequence shown here is derived from an EMBL/GenBank/DDBJ whole genome shotgun (WGS) entry which is preliminary data.</text>
</comment>
<dbReference type="GO" id="GO:0016810">
    <property type="term" value="F:hydrolase activity, acting on carbon-nitrogen (but not peptide) bonds"/>
    <property type="evidence" value="ECO:0007669"/>
    <property type="project" value="InterPro"/>
</dbReference>
<dbReference type="InterPro" id="IPR006680">
    <property type="entry name" value="Amidohydro-rel"/>
</dbReference>
<name>X1Q597_9ZZZZ</name>
<proteinExistence type="predicted"/>
<dbReference type="AlphaFoldDB" id="X1Q597"/>
<sequence length="214" mass="23516">VVLKKSDGIGLPSLNAFDEKILRSIANQTRRAKKLFSVHVAELKSARNEVERALELRPSFIVHATHADEEDFVSVQKNDVPVVFCPRANSLLGVGTPSIHLALATNVRFCFGTDNAMVCQPNMFKELSFAWACLRRADPTAGGEEARKLLQAATIEPLKLFNLPWGPVEGGGSATFMVLTRGNNLTNLTNVYAGLVNRTRADNIRKIYARGKIL</sequence>
<dbReference type="Pfam" id="PF01979">
    <property type="entry name" value="Amidohydro_1"/>
    <property type="match status" value="1"/>
</dbReference>
<accession>X1Q597</accession>
<feature type="domain" description="Amidohydrolase-related" evidence="1">
    <location>
        <begin position="16"/>
        <end position="213"/>
    </location>
</feature>
<dbReference type="PANTHER" id="PTHR43794:SF5">
    <property type="entry name" value="CHLOROHYDROLASE FAMILY PROTEIN"/>
    <property type="match status" value="1"/>
</dbReference>
<dbReference type="Gene3D" id="2.30.40.10">
    <property type="entry name" value="Urease, subunit C, domain 1"/>
    <property type="match status" value="1"/>
</dbReference>
<dbReference type="PANTHER" id="PTHR43794">
    <property type="entry name" value="AMINOHYDROLASE SSNA-RELATED"/>
    <property type="match status" value="1"/>
</dbReference>
<reference evidence="2" key="1">
    <citation type="journal article" date="2014" name="Front. Microbiol.">
        <title>High frequency of phylogenetically diverse reductive dehalogenase-homologous genes in deep subseafloor sedimentary metagenomes.</title>
        <authorList>
            <person name="Kawai M."/>
            <person name="Futagami T."/>
            <person name="Toyoda A."/>
            <person name="Takaki Y."/>
            <person name="Nishi S."/>
            <person name="Hori S."/>
            <person name="Arai W."/>
            <person name="Tsubouchi T."/>
            <person name="Morono Y."/>
            <person name="Uchiyama I."/>
            <person name="Ito T."/>
            <person name="Fujiyama A."/>
            <person name="Inagaki F."/>
            <person name="Takami H."/>
        </authorList>
    </citation>
    <scope>NUCLEOTIDE SEQUENCE</scope>
    <source>
        <strain evidence="2">Expedition CK06-06</strain>
    </source>
</reference>